<evidence type="ECO:0000256" key="5">
    <source>
        <dbReference type="ARBA" id="ARBA00022685"/>
    </source>
</evidence>
<evidence type="ECO:0000256" key="1">
    <source>
        <dbReference type="ARBA" id="ARBA00004613"/>
    </source>
</evidence>
<comment type="function">
    <text evidence="14">Dynorphin peptides differentially regulate the kappa opioid receptor. Dynorphin A(1-13) has a typical opioid activity, it is 700 times more potent than Leu-enkephalin.</text>
</comment>
<dbReference type="PANTHER" id="PTHR11438:SF4">
    <property type="entry name" value="PROENKEPHALIN-B"/>
    <property type="match status" value="1"/>
</dbReference>
<dbReference type="PRINTS" id="PR01028">
    <property type="entry name" value="OPIOIDPRCRSR"/>
</dbReference>
<dbReference type="InterPro" id="IPR000750">
    <property type="entry name" value="Proenkphlin_B"/>
</dbReference>
<evidence type="ECO:0000313" key="18">
    <source>
        <dbReference type="Proteomes" id="UP000694545"/>
    </source>
</evidence>
<name>A0A8D2Q3M9_VARKO</name>
<keyword evidence="10" id="KW-0257">Endorphin</keyword>
<dbReference type="GO" id="GO:0005886">
    <property type="term" value="C:plasma membrane"/>
    <property type="evidence" value="ECO:0007669"/>
    <property type="project" value="TreeGrafter"/>
</dbReference>
<evidence type="ECO:0000256" key="3">
    <source>
        <dbReference type="ARBA" id="ARBA00020232"/>
    </source>
</evidence>
<dbReference type="GO" id="GO:0001515">
    <property type="term" value="F:opioid peptide activity"/>
    <property type="evidence" value="ECO:0007669"/>
    <property type="project" value="UniProtKB-KW"/>
</dbReference>
<dbReference type="GO" id="GO:0007600">
    <property type="term" value="P:sensory perception"/>
    <property type="evidence" value="ECO:0007669"/>
    <property type="project" value="TreeGrafter"/>
</dbReference>
<dbReference type="GO" id="GO:0007268">
    <property type="term" value="P:chemical synaptic transmission"/>
    <property type="evidence" value="ECO:0007669"/>
    <property type="project" value="UniProtKB-KW"/>
</dbReference>
<evidence type="ECO:0000256" key="14">
    <source>
        <dbReference type="ARBA" id="ARBA00035607"/>
    </source>
</evidence>
<evidence type="ECO:0000256" key="2">
    <source>
        <dbReference type="ARBA" id="ARBA00008543"/>
    </source>
</evidence>
<dbReference type="InterPro" id="IPR006024">
    <property type="entry name" value="Opioid_neupept"/>
</dbReference>
<dbReference type="AlphaFoldDB" id="A0A8D2Q3M9"/>
<comment type="similarity">
    <text evidence="2">Belongs to the opioid neuropeptide precursor family.</text>
</comment>
<organism evidence="17 18">
    <name type="scientific">Varanus komodoensis</name>
    <name type="common">Komodo dragon</name>
    <dbReference type="NCBI Taxonomy" id="61221"/>
    <lineage>
        <taxon>Eukaryota</taxon>
        <taxon>Metazoa</taxon>
        <taxon>Chordata</taxon>
        <taxon>Craniata</taxon>
        <taxon>Vertebrata</taxon>
        <taxon>Euteleostomi</taxon>
        <taxon>Lepidosauria</taxon>
        <taxon>Squamata</taxon>
        <taxon>Bifurcata</taxon>
        <taxon>Unidentata</taxon>
        <taxon>Episquamata</taxon>
        <taxon>Toxicofera</taxon>
        <taxon>Anguimorpha</taxon>
        <taxon>Paleoanguimorpha</taxon>
        <taxon>Varanoidea</taxon>
        <taxon>Varanidae</taxon>
        <taxon>Varanus</taxon>
    </lineage>
</organism>
<dbReference type="GO" id="GO:0007218">
    <property type="term" value="P:neuropeptide signaling pathway"/>
    <property type="evidence" value="ECO:0007669"/>
    <property type="project" value="UniProtKB-KW"/>
</dbReference>
<evidence type="ECO:0000256" key="4">
    <source>
        <dbReference type="ARBA" id="ARBA00022525"/>
    </source>
</evidence>
<evidence type="ECO:0000313" key="17">
    <source>
        <dbReference type="Ensembl" id="ENSVKKP00000017260.1"/>
    </source>
</evidence>
<evidence type="ECO:0000256" key="9">
    <source>
        <dbReference type="ARBA" id="ARBA00023157"/>
    </source>
</evidence>
<accession>A0A8D2Q3M9</accession>
<dbReference type="Ensembl" id="ENSVKKT00000017691.1">
    <property type="protein sequence ID" value="ENSVKKP00000017260.1"/>
    <property type="gene ID" value="ENSVKKG00000011793.1"/>
</dbReference>
<dbReference type="GO" id="GO:0005576">
    <property type="term" value="C:extracellular region"/>
    <property type="evidence" value="ECO:0007669"/>
    <property type="project" value="UniProtKB-SubCell"/>
</dbReference>
<dbReference type="PRINTS" id="PR01030">
    <property type="entry name" value="PENKBPRCRSR"/>
</dbReference>
<keyword evidence="9" id="KW-1015">Disulfide bond</keyword>
<comment type="function">
    <text evidence="15">Leumorphin has a typical opioid activity and may have anti-apoptotic effect.</text>
</comment>
<dbReference type="GO" id="GO:0030425">
    <property type="term" value="C:dendrite"/>
    <property type="evidence" value="ECO:0007669"/>
    <property type="project" value="TreeGrafter"/>
</dbReference>
<evidence type="ECO:0000256" key="12">
    <source>
        <dbReference type="ARBA" id="ARBA00032080"/>
    </source>
</evidence>
<keyword evidence="5" id="KW-0165">Cleavage on pair of basic residues</keyword>
<dbReference type="PANTHER" id="PTHR11438">
    <property type="entry name" value="PROENKEPHALIN"/>
    <property type="match status" value="1"/>
</dbReference>
<evidence type="ECO:0000256" key="15">
    <source>
        <dbReference type="ARBA" id="ARBA00035624"/>
    </source>
</evidence>
<evidence type="ECO:0000256" key="13">
    <source>
        <dbReference type="ARBA" id="ARBA00032642"/>
    </source>
</evidence>
<comment type="subcellular location">
    <subcellularLocation>
        <location evidence="1">Secreted</location>
    </subcellularLocation>
</comment>
<reference evidence="17" key="2">
    <citation type="submission" date="2025-09" db="UniProtKB">
        <authorList>
            <consortium name="Ensembl"/>
        </authorList>
    </citation>
    <scope>IDENTIFICATION</scope>
</reference>
<reference evidence="17" key="1">
    <citation type="submission" date="2025-08" db="UniProtKB">
        <authorList>
            <consortium name="Ensembl"/>
        </authorList>
    </citation>
    <scope>IDENTIFICATION</scope>
</reference>
<dbReference type="GO" id="GO:0031628">
    <property type="term" value="F:opioid receptor binding"/>
    <property type="evidence" value="ECO:0007669"/>
    <property type="project" value="TreeGrafter"/>
</dbReference>
<evidence type="ECO:0000256" key="10">
    <source>
        <dbReference type="ARBA" id="ARBA00023205"/>
    </source>
</evidence>
<comment type="function">
    <text evidence="11">Leu-enkephalins compete with and mimic the effects of opiate drugs. They play a role in a number of physiologic functions, including pain perception and responses to stress.</text>
</comment>
<evidence type="ECO:0000256" key="6">
    <source>
        <dbReference type="ARBA" id="ARBA00022729"/>
    </source>
</evidence>
<dbReference type="GO" id="GO:0043679">
    <property type="term" value="C:axon terminus"/>
    <property type="evidence" value="ECO:0007669"/>
    <property type="project" value="TreeGrafter"/>
</dbReference>
<evidence type="ECO:0000256" key="8">
    <source>
        <dbReference type="ARBA" id="ARBA00022901"/>
    </source>
</evidence>
<keyword evidence="7" id="KW-0529">Neurotransmitter</keyword>
<keyword evidence="8" id="KW-0555">Opioid peptide</keyword>
<evidence type="ECO:0000256" key="16">
    <source>
        <dbReference type="SAM" id="MobiDB-lite"/>
    </source>
</evidence>
<sequence length="286" mass="31090">TGVHLQCCTWGRKQGLFGSPSLHLSFRASGALPWGGGEKPASEGDPPVGVLQICSLECLGNLPSGAEWEKCIQALSFAPVLMEGESKSPDPWELLTSPVKRYGGFMKKLDKNKIFSLFHENALAKGGAGKRYGGLFRKVGERSAPEAGAEEPFPGLAEARGPGSRGEEWEPAALKEELKRYGGFLRKYPKRGVGAGAAEEGGQEPEDLHKRYGGFMRRIRPKLKWDNQKRYGGFLRRQFKVNTRSAEEPSKPLGGLRNSLAARFCAYLDGGKGLPAMLGAGRLFPL</sequence>
<evidence type="ECO:0000256" key="11">
    <source>
        <dbReference type="ARBA" id="ARBA00024913"/>
    </source>
</evidence>
<dbReference type="OMA" id="CANWCST"/>
<proteinExistence type="inferred from homology"/>
<feature type="region of interest" description="Disordered" evidence="16">
    <location>
        <begin position="143"/>
        <end position="168"/>
    </location>
</feature>
<dbReference type="GO" id="GO:0043025">
    <property type="term" value="C:neuronal cell body"/>
    <property type="evidence" value="ECO:0007669"/>
    <property type="project" value="TreeGrafter"/>
</dbReference>
<keyword evidence="4" id="KW-0964">Secreted</keyword>
<protein>
    <recommendedName>
        <fullName evidence="3">Proenkephalin-B</fullName>
    </recommendedName>
    <alternativeName>
        <fullName evidence="13">Beta-neoendorphin-dynorphin</fullName>
    </alternativeName>
    <alternativeName>
        <fullName evidence="12">Preprodynorphin</fullName>
    </alternativeName>
</protein>
<keyword evidence="18" id="KW-1185">Reference proteome</keyword>
<dbReference type="Proteomes" id="UP000694545">
    <property type="component" value="Unplaced"/>
</dbReference>
<evidence type="ECO:0000256" key="7">
    <source>
        <dbReference type="ARBA" id="ARBA00022894"/>
    </source>
</evidence>
<keyword evidence="6" id="KW-0732">Signal</keyword>